<evidence type="ECO:0000256" key="4">
    <source>
        <dbReference type="ARBA" id="ARBA00022840"/>
    </source>
</evidence>
<dbReference type="EC" id="6.1.1.15" evidence="1"/>
<feature type="domain" description="Aminoacyl-transfer RNA synthetases class-II family profile" evidence="9">
    <location>
        <begin position="1"/>
        <end position="269"/>
    </location>
</feature>
<dbReference type="InterPro" id="IPR050062">
    <property type="entry name" value="Pro-tRNA_synthetase"/>
</dbReference>
<evidence type="ECO:0000256" key="2">
    <source>
        <dbReference type="ARBA" id="ARBA00022598"/>
    </source>
</evidence>
<reference evidence="10 11" key="2">
    <citation type="submission" date="2018-10" db="EMBL/GenBank/DDBJ databases">
        <authorList>
            <consortium name="Pathogen Informatics"/>
        </authorList>
    </citation>
    <scope>NUCLEOTIDE SEQUENCE [LARGE SCALE GENOMIC DNA]</scope>
</reference>
<dbReference type="Pfam" id="PF00587">
    <property type="entry name" value="tRNA-synt_2b"/>
    <property type="match status" value="1"/>
</dbReference>
<gene>
    <name evidence="10" type="ORF">EVEC_LOCUS11485</name>
</gene>
<dbReference type="InterPro" id="IPR002316">
    <property type="entry name" value="Pro-tRNA-ligase_IIa"/>
</dbReference>
<dbReference type="WBParaSite" id="EVEC_0001227101-mRNA-1">
    <property type="protein sequence ID" value="EVEC_0001227101-mRNA-1"/>
    <property type="gene ID" value="EVEC_0001227101"/>
</dbReference>
<keyword evidence="11" id="KW-1185">Reference proteome</keyword>
<organism evidence="12">
    <name type="scientific">Enterobius vermicularis</name>
    <name type="common">Human pinworm</name>
    <dbReference type="NCBI Taxonomy" id="51028"/>
    <lineage>
        <taxon>Eukaryota</taxon>
        <taxon>Metazoa</taxon>
        <taxon>Ecdysozoa</taxon>
        <taxon>Nematoda</taxon>
        <taxon>Chromadorea</taxon>
        <taxon>Rhabditida</taxon>
        <taxon>Spirurina</taxon>
        <taxon>Oxyuridomorpha</taxon>
        <taxon>Oxyuroidea</taxon>
        <taxon>Oxyuridae</taxon>
        <taxon>Enterobius</taxon>
    </lineage>
</organism>
<evidence type="ECO:0000256" key="6">
    <source>
        <dbReference type="ARBA" id="ARBA00023146"/>
    </source>
</evidence>
<dbReference type="GO" id="GO:0004827">
    <property type="term" value="F:proline-tRNA ligase activity"/>
    <property type="evidence" value="ECO:0007669"/>
    <property type="project" value="UniProtKB-EC"/>
</dbReference>
<evidence type="ECO:0000256" key="8">
    <source>
        <dbReference type="ARBA" id="ARBA00047671"/>
    </source>
</evidence>
<keyword evidence="5" id="KW-0648">Protein biosynthesis</keyword>
<accession>A0A0N4VMT9</accession>
<protein>
    <recommendedName>
        <fullName evidence="1">proline--tRNA ligase</fullName>
        <ecNumber evidence="1">6.1.1.15</ecNumber>
    </recommendedName>
    <alternativeName>
        <fullName evidence="7">Prolyl-tRNA synthetase</fullName>
    </alternativeName>
</protein>
<dbReference type="SUPFAM" id="SSF55681">
    <property type="entry name" value="Class II aaRS and biotin synthetases"/>
    <property type="match status" value="1"/>
</dbReference>
<sequence>MDKLVSIIEEELNQLGALKVDAPLLHPKSLWLESGRWEKMNKELFSFEDRYHRQYCLQPTAEEMITKIFVGFGTPKRKSFPIMLYQTNHKFRDEMRPKFGLFRSREFLMNDLYTFDISKEEGLKTYTTLSELYLRVLSGILGLKVYVVEADSGEIGGSVSHEYHVLNDCSDAIIYVCEKCKKAVDNTLFLKGHKPCGSCSESFTELRSAEIAHTFQLGVEFSKKFRAVFGSDSVWMNCFGFGLGRIIAAAIDQLACEGNSIRLPLKVVPYKVAFVPPSVSTKGYNASSFAESLISQLVETEQLKDDLFVDDRTKLSVARRISSSADLGIPNIFVAGSFTARSLKTTPLIEYFYAGPREAPRKVADLTHNDLFELVKNL</sequence>
<keyword evidence="4" id="KW-0067">ATP-binding</keyword>
<evidence type="ECO:0000313" key="12">
    <source>
        <dbReference type="WBParaSite" id="EVEC_0001227101-mRNA-1"/>
    </source>
</evidence>
<dbReference type="GO" id="GO:0005524">
    <property type="term" value="F:ATP binding"/>
    <property type="evidence" value="ECO:0007669"/>
    <property type="project" value="UniProtKB-KW"/>
</dbReference>
<keyword evidence="2" id="KW-0436">Ligase</keyword>
<dbReference type="InterPro" id="IPR002314">
    <property type="entry name" value="aa-tRNA-synt_IIb"/>
</dbReference>
<dbReference type="OrthoDB" id="10267474at2759"/>
<dbReference type="Gene3D" id="3.30.930.10">
    <property type="entry name" value="Bira Bifunctional Protein, Domain 2"/>
    <property type="match status" value="1"/>
</dbReference>
<evidence type="ECO:0000256" key="5">
    <source>
        <dbReference type="ARBA" id="ARBA00022917"/>
    </source>
</evidence>
<evidence type="ECO:0000313" key="10">
    <source>
        <dbReference type="EMBL" id="VDD96734.1"/>
    </source>
</evidence>
<dbReference type="InterPro" id="IPR036621">
    <property type="entry name" value="Anticodon-bd_dom_sf"/>
</dbReference>
<dbReference type="GO" id="GO:0006433">
    <property type="term" value="P:prolyl-tRNA aminoacylation"/>
    <property type="evidence" value="ECO:0007669"/>
    <property type="project" value="InterPro"/>
</dbReference>
<dbReference type="EMBL" id="UXUI01012159">
    <property type="protein sequence ID" value="VDD96734.1"/>
    <property type="molecule type" value="Genomic_DNA"/>
</dbReference>
<dbReference type="InterPro" id="IPR045864">
    <property type="entry name" value="aa-tRNA-synth_II/BPL/LPL"/>
</dbReference>
<keyword evidence="3" id="KW-0547">Nucleotide-binding</keyword>
<evidence type="ECO:0000256" key="7">
    <source>
        <dbReference type="ARBA" id="ARBA00029731"/>
    </source>
</evidence>
<dbReference type="PANTHER" id="PTHR42753">
    <property type="entry name" value="MITOCHONDRIAL RIBOSOME PROTEIN L39/PROLYL-TRNA LIGASE FAMILY MEMBER"/>
    <property type="match status" value="1"/>
</dbReference>
<proteinExistence type="predicted"/>
<reference evidence="12" key="1">
    <citation type="submission" date="2017-02" db="UniProtKB">
        <authorList>
            <consortium name="WormBaseParasite"/>
        </authorList>
    </citation>
    <scope>IDENTIFICATION</scope>
</reference>
<comment type="catalytic activity">
    <reaction evidence="8">
        <text>tRNA(Pro) + L-proline + ATP = L-prolyl-tRNA(Pro) + AMP + diphosphate</text>
        <dbReference type="Rhea" id="RHEA:14305"/>
        <dbReference type="Rhea" id="RHEA-COMP:9700"/>
        <dbReference type="Rhea" id="RHEA-COMP:9702"/>
        <dbReference type="ChEBI" id="CHEBI:30616"/>
        <dbReference type="ChEBI" id="CHEBI:33019"/>
        <dbReference type="ChEBI" id="CHEBI:60039"/>
        <dbReference type="ChEBI" id="CHEBI:78442"/>
        <dbReference type="ChEBI" id="CHEBI:78532"/>
        <dbReference type="ChEBI" id="CHEBI:456215"/>
        <dbReference type="EC" id="6.1.1.15"/>
    </reaction>
</comment>
<dbReference type="PROSITE" id="PS50862">
    <property type="entry name" value="AA_TRNA_LIGASE_II"/>
    <property type="match status" value="1"/>
</dbReference>
<evidence type="ECO:0000313" key="11">
    <source>
        <dbReference type="Proteomes" id="UP000274131"/>
    </source>
</evidence>
<evidence type="ECO:0000259" key="9">
    <source>
        <dbReference type="PROSITE" id="PS50862"/>
    </source>
</evidence>
<dbReference type="AlphaFoldDB" id="A0A0N4VMT9"/>
<name>A0A0N4VMT9_ENTVE</name>
<dbReference type="STRING" id="51028.A0A0N4VMT9"/>
<evidence type="ECO:0000256" key="3">
    <source>
        <dbReference type="ARBA" id="ARBA00022741"/>
    </source>
</evidence>
<dbReference type="Gene3D" id="3.40.50.800">
    <property type="entry name" value="Anticodon-binding domain"/>
    <property type="match status" value="1"/>
</dbReference>
<keyword evidence="6" id="KW-0030">Aminoacyl-tRNA synthetase</keyword>
<evidence type="ECO:0000256" key="1">
    <source>
        <dbReference type="ARBA" id="ARBA00012831"/>
    </source>
</evidence>
<dbReference type="InterPro" id="IPR006195">
    <property type="entry name" value="aa-tRNA-synth_II"/>
</dbReference>
<dbReference type="SUPFAM" id="SSF52954">
    <property type="entry name" value="Class II aaRS ABD-related"/>
    <property type="match status" value="1"/>
</dbReference>
<dbReference type="PANTHER" id="PTHR42753:SF2">
    <property type="entry name" value="PROLINE--TRNA LIGASE"/>
    <property type="match status" value="1"/>
</dbReference>
<dbReference type="PRINTS" id="PR01046">
    <property type="entry name" value="TRNASYNTHPRO"/>
</dbReference>
<dbReference type="GO" id="GO:0005739">
    <property type="term" value="C:mitochondrion"/>
    <property type="evidence" value="ECO:0007669"/>
    <property type="project" value="TreeGrafter"/>
</dbReference>
<dbReference type="Proteomes" id="UP000274131">
    <property type="component" value="Unassembled WGS sequence"/>
</dbReference>